<dbReference type="InterPro" id="IPR004045">
    <property type="entry name" value="Glutathione_S-Trfase_N"/>
</dbReference>
<accession>A0A448DWF2</accession>
<keyword evidence="4" id="KW-0808">Transferase</keyword>
<dbReference type="CDD" id="cd03056">
    <property type="entry name" value="GST_N_4"/>
    <property type="match status" value="1"/>
</dbReference>
<dbReference type="SUPFAM" id="SSF47616">
    <property type="entry name" value="GST C-terminal domain-like"/>
    <property type="match status" value="1"/>
</dbReference>
<dbReference type="InterPro" id="IPR010987">
    <property type="entry name" value="Glutathione-S-Trfase_C-like"/>
</dbReference>
<dbReference type="PANTHER" id="PTHR44051:SF2">
    <property type="entry name" value="HYPOTHETICAL GLUTATHIONE S-TRANSFERASE LIKE PROTEIN"/>
    <property type="match status" value="1"/>
</dbReference>
<dbReference type="PROSITE" id="PS50404">
    <property type="entry name" value="GST_NTER"/>
    <property type="match status" value="1"/>
</dbReference>
<dbReference type="Proteomes" id="UP000281909">
    <property type="component" value="Chromosome"/>
</dbReference>
<dbReference type="Pfam" id="PF00043">
    <property type="entry name" value="GST_C"/>
    <property type="match status" value="1"/>
</dbReference>
<protein>
    <submittedName>
        <fullName evidence="4">Glutathione S-transferase</fullName>
    </submittedName>
</protein>
<dbReference type="Gene3D" id="3.40.30.10">
    <property type="entry name" value="Glutaredoxin"/>
    <property type="match status" value="1"/>
</dbReference>
<evidence type="ECO:0000313" key="5">
    <source>
        <dbReference type="Proteomes" id="UP000281909"/>
    </source>
</evidence>
<evidence type="ECO:0000259" key="2">
    <source>
        <dbReference type="PROSITE" id="PS50404"/>
    </source>
</evidence>
<dbReference type="InterPro" id="IPR040079">
    <property type="entry name" value="Glutathione_S-Trfase"/>
</dbReference>
<dbReference type="CDD" id="cd03206">
    <property type="entry name" value="GST_C_7"/>
    <property type="match status" value="1"/>
</dbReference>
<dbReference type="InterPro" id="IPR004046">
    <property type="entry name" value="GST_C"/>
</dbReference>
<dbReference type="SUPFAM" id="SSF52833">
    <property type="entry name" value="Thioredoxin-like"/>
    <property type="match status" value="1"/>
</dbReference>
<dbReference type="PANTHER" id="PTHR44051">
    <property type="entry name" value="GLUTATHIONE S-TRANSFERASE-RELATED"/>
    <property type="match status" value="1"/>
</dbReference>
<dbReference type="SFLD" id="SFLDG00358">
    <property type="entry name" value="Main_(cytGST)"/>
    <property type="match status" value="1"/>
</dbReference>
<organism evidence="4 5">
    <name type="scientific">Pseudomonas fluorescens</name>
    <dbReference type="NCBI Taxonomy" id="294"/>
    <lineage>
        <taxon>Bacteria</taxon>
        <taxon>Pseudomonadati</taxon>
        <taxon>Pseudomonadota</taxon>
        <taxon>Gammaproteobacteria</taxon>
        <taxon>Pseudomonadales</taxon>
        <taxon>Pseudomonadaceae</taxon>
        <taxon>Pseudomonas</taxon>
    </lineage>
</organism>
<dbReference type="SFLD" id="SFLDS00019">
    <property type="entry name" value="Glutathione_Transferase_(cytos"/>
    <property type="match status" value="1"/>
</dbReference>
<feature type="domain" description="GST N-terminal" evidence="2">
    <location>
        <begin position="23"/>
        <end position="104"/>
    </location>
</feature>
<dbReference type="EMBL" id="LR134318">
    <property type="protein sequence ID" value="VEF11126.1"/>
    <property type="molecule type" value="Genomic_DNA"/>
</dbReference>
<dbReference type="AlphaFoldDB" id="A0A448DWF2"/>
<name>A0A448DWF2_PSEFL</name>
<dbReference type="GO" id="GO:0016740">
    <property type="term" value="F:transferase activity"/>
    <property type="evidence" value="ECO:0007669"/>
    <property type="project" value="UniProtKB-KW"/>
</dbReference>
<dbReference type="Pfam" id="PF02798">
    <property type="entry name" value="GST_N"/>
    <property type="match status" value="1"/>
</dbReference>
<sequence>MHPIDAMTGSNPHNKPEYVMSQQPIKLYRHPLSGHAHRVELMLSLLGQPTELVFVDLMKGAHKTPEFLAINSFGQVPVIDDHGTILADSNAILVYLAAKYGNGQWLPSDPVALAKVQRWLSVAAGQINSGPATARLITVFGAGYDAEEAISKSHALLKVMERELGNSKFLAGEHPTVADVAAYTYVSHAPEGNVALTDYPNVRAWLSSIEALPNFVGMQRTAKGLQQA</sequence>
<evidence type="ECO:0000256" key="1">
    <source>
        <dbReference type="RuleBase" id="RU003494"/>
    </source>
</evidence>
<evidence type="ECO:0000313" key="4">
    <source>
        <dbReference type="EMBL" id="VEF11126.1"/>
    </source>
</evidence>
<dbReference type="InterPro" id="IPR036282">
    <property type="entry name" value="Glutathione-S-Trfase_C_sf"/>
</dbReference>
<comment type="similarity">
    <text evidence="1">Belongs to the GST superfamily.</text>
</comment>
<dbReference type="SFLD" id="SFLDG01151">
    <property type="entry name" value="Main.2:_Nu-like"/>
    <property type="match status" value="1"/>
</dbReference>
<dbReference type="Gene3D" id="1.20.1050.10">
    <property type="match status" value="1"/>
</dbReference>
<evidence type="ECO:0000259" key="3">
    <source>
        <dbReference type="PROSITE" id="PS50405"/>
    </source>
</evidence>
<gene>
    <name evidence="4" type="primary">yfcG_1</name>
    <name evidence="4" type="ORF">NCTC9428_02741</name>
</gene>
<dbReference type="InterPro" id="IPR036249">
    <property type="entry name" value="Thioredoxin-like_sf"/>
</dbReference>
<dbReference type="PROSITE" id="PS50405">
    <property type="entry name" value="GST_CTER"/>
    <property type="match status" value="1"/>
</dbReference>
<proteinExistence type="inferred from homology"/>
<reference evidence="4 5" key="1">
    <citation type="submission" date="2018-12" db="EMBL/GenBank/DDBJ databases">
        <authorList>
            <consortium name="Pathogen Informatics"/>
        </authorList>
    </citation>
    <scope>NUCLEOTIDE SEQUENCE [LARGE SCALE GENOMIC DNA]</scope>
    <source>
        <strain evidence="4 5">NCTC9428</strain>
    </source>
</reference>
<feature type="domain" description="GST C-terminal" evidence="3">
    <location>
        <begin position="109"/>
        <end position="228"/>
    </location>
</feature>